<dbReference type="PANTHER" id="PTHR31415:SF3">
    <property type="entry name" value="LATE EMBRYOGENESIS ABUNDANT (LEA) HYDROXYPROLINE-RICH GLYCOPROTEIN FAMILY"/>
    <property type="match status" value="1"/>
</dbReference>
<proteinExistence type="predicted"/>
<evidence type="ECO:0000256" key="4">
    <source>
        <dbReference type="ARBA" id="ARBA00023136"/>
    </source>
</evidence>
<protein>
    <submittedName>
        <fullName evidence="7">Harpin-induced family protein</fullName>
    </submittedName>
</protein>
<dbReference type="Proteomes" id="UP001237642">
    <property type="component" value="Unassembled WGS sequence"/>
</dbReference>
<evidence type="ECO:0000256" key="3">
    <source>
        <dbReference type="ARBA" id="ARBA00022989"/>
    </source>
</evidence>
<reference evidence="7" key="2">
    <citation type="submission" date="2023-05" db="EMBL/GenBank/DDBJ databases">
        <authorList>
            <person name="Schelkunov M.I."/>
        </authorList>
    </citation>
    <scope>NUCLEOTIDE SEQUENCE</scope>
    <source>
        <strain evidence="7">Hsosn_3</strain>
        <tissue evidence="7">Leaf</tissue>
    </source>
</reference>
<comment type="caution">
    <text evidence="7">The sequence shown here is derived from an EMBL/GenBank/DDBJ whole genome shotgun (WGS) entry which is preliminary data.</text>
</comment>
<evidence type="ECO:0000313" key="7">
    <source>
        <dbReference type="EMBL" id="KAK1378947.1"/>
    </source>
</evidence>
<organism evidence="7 8">
    <name type="scientific">Heracleum sosnowskyi</name>
    <dbReference type="NCBI Taxonomy" id="360622"/>
    <lineage>
        <taxon>Eukaryota</taxon>
        <taxon>Viridiplantae</taxon>
        <taxon>Streptophyta</taxon>
        <taxon>Embryophyta</taxon>
        <taxon>Tracheophyta</taxon>
        <taxon>Spermatophyta</taxon>
        <taxon>Magnoliopsida</taxon>
        <taxon>eudicotyledons</taxon>
        <taxon>Gunneridae</taxon>
        <taxon>Pentapetalae</taxon>
        <taxon>asterids</taxon>
        <taxon>campanulids</taxon>
        <taxon>Apiales</taxon>
        <taxon>Apiaceae</taxon>
        <taxon>Apioideae</taxon>
        <taxon>apioid superclade</taxon>
        <taxon>Tordylieae</taxon>
        <taxon>Tordyliinae</taxon>
        <taxon>Heracleum</taxon>
    </lineage>
</organism>
<dbReference type="GO" id="GO:0005886">
    <property type="term" value="C:plasma membrane"/>
    <property type="evidence" value="ECO:0007669"/>
    <property type="project" value="TreeGrafter"/>
</dbReference>
<accession>A0AAD8MN57</accession>
<evidence type="ECO:0000313" key="8">
    <source>
        <dbReference type="Proteomes" id="UP001237642"/>
    </source>
</evidence>
<dbReference type="GO" id="GO:0098542">
    <property type="term" value="P:defense response to other organism"/>
    <property type="evidence" value="ECO:0007669"/>
    <property type="project" value="InterPro"/>
</dbReference>
<evidence type="ECO:0000259" key="6">
    <source>
        <dbReference type="Pfam" id="PF03168"/>
    </source>
</evidence>
<dbReference type="Pfam" id="PF03168">
    <property type="entry name" value="LEA_2"/>
    <property type="match status" value="1"/>
</dbReference>
<dbReference type="GO" id="GO:0009506">
    <property type="term" value="C:plasmodesma"/>
    <property type="evidence" value="ECO:0007669"/>
    <property type="project" value="TreeGrafter"/>
</dbReference>
<reference evidence="7" key="1">
    <citation type="submission" date="2023-02" db="EMBL/GenBank/DDBJ databases">
        <title>Genome of toxic invasive species Heracleum sosnowskyi carries increased number of genes despite the absence of recent whole-genome duplications.</title>
        <authorList>
            <person name="Schelkunov M."/>
            <person name="Shtratnikova V."/>
            <person name="Makarenko M."/>
            <person name="Klepikova A."/>
            <person name="Omelchenko D."/>
            <person name="Novikova G."/>
            <person name="Obukhova E."/>
            <person name="Bogdanov V."/>
            <person name="Penin A."/>
            <person name="Logacheva M."/>
        </authorList>
    </citation>
    <scope>NUCLEOTIDE SEQUENCE</scope>
    <source>
        <strain evidence="7">Hsosn_3</strain>
        <tissue evidence="7">Leaf</tissue>
    </source>
</reference>
<feature type="transmembrane region" description="Helical" evidence="5">
    <location>
        <begin position="42"/>
        <end position="66"/>
    </location>
</feature>
<evidence type="ECO:0000256" key="1">
    <source>
        <dbReference type="ARBA" id="ARBA00004167"/>
    </source>
</evidence>
<keyword evidence="8" id="KW-1185">Reference proteome</keyword>
<name>A0AAD8MN57_9APIA</name>
<comment type="subcellular location">
    <subcellularLocation>
        <location evidence="1">Membrane</location>
        <topology evidence="1">Single-pass membrane protein</topology>
    </subcellularLocation>
</comment>
<dbReference type="InterPro" id="IPR004864">
    <property type="entry name" value="LEA_2"/>
</dbReference>
<dbReference type="PANTHER" id="PTHR31415">
    <property type="entry name" value="OS05G0367900 PROTEIN"/>
    <property type="match status" value="1"/>
</dbReference>
<keyword evidence="2 5" id="KW-0812">Transmembrane</keyword>
<gene>
    <name evidence="7" type="ORF">POM88_025691</name>
</gene>
<evidence type="ECO:0000256" key="2">
    <source>
        <dbReference type="ARBA" id="ARBA00022692"/>
    </source>
</evidence>
<feature type="domain" description="Late embryogenesis abundant protein LEA-2 subgroup" evidence="6">
    <location>
        <begin position="100"/>
        <end position="202"/>
    </location>
</feature>
<dbReference type="InterPro" id="IPR044839">
    <property type="entry name" value="NDR1-like"/>
</dbReference>
<dbReference type="EMBL" id="JAUIZM010000006">
    <property type="protein sequence ID" value="KAK1378947.1"/>
    <property type="molecule type" value="Genomic_DNA"/>
</dbReference>
<dbReference type="AlphaFoldDB" id="A0AAD8MN57"/>
<evidence type="ECO:0000256" key="5">
    <source>
        <dbReference type="SAM" id="Phobius"/>
    </source>
</evidence>
<sequence>MSPQDHFPIQIATPTPDNRQLKRRHTARYYMHRVQESLTTRVSKFICAIFLGLLFFAGIIAFIVYLSLRPHRPRFIIEQFSIPALAQPNGFENAELTFNVTARNSNHKIGVYYDNMVVNAFYDDQSIGGRPVLYPFYQEPKNSTIIFGTLSGATLTVNNRRWMQFLNDRARGKIMFRLELTSTIRFKISTWDSKWHKMHANCQVDVGADGLIMASSVGRKCPTYFT</sequence>
<keyword evidence="3 5" id="KW-1133">Transmembrane helix</keyword>
<keyword evidence="4 5" id="KW-0472">Membrane</keyword>